<gene>
    <name evidence="2" type="ORF">HPE63_01430</name>
</gene>
<name>A0ABR7V8W8_9FLAO</name>
<dbReference type="EMBL" id="JABTCG010000001">
    <property type="protein sequence ID" value="MBD0849316.1"/>
    <property type="molecule type" value="Genomic_DNA"/>
</dbReference>
<evidence type="ECO:0000313" key="2">
    <source>
        <dbReference type="EMBL" id="MBD0849316.1"/>
    </source>
</evidence>
<accession>A0ABR7V8W8</accession>
<organism evidence="2 3">
    <name type="scientific">Maribacter arenosus</name>
    <dbReference type="NCBI Taxonomy" id="1854708"/>
    <lineage>
        <taxon>Bacteria</taxon>
        <taxon>Pseudomonadati</taxon>
        <taxon>Bacteroidota</taxon>
        <taxon>Flavobacteriia</taxon>
        <taxon>Flavobacteriales</taxon>
        <taxon>Flavobacteriaceae</taxon>
        <taxon>Maribacter</taxon>
    </lineage>
</organism>
<dbReference type="PROSITE" id="PS51257">
    <property type="entry name" value="PROKAR_LIPOPROTEIN"/>
    <property type="match status" value="1"/>
</dbReference>
<dbReference type="SUPFAM" id="SSF54427">
    <property type="entry name" value="NTF2-like"/>
    <property type="match status" value="1"/>
</dbReference>
<reference evidence="2 3" key="1">
    <citation type="submission" date="2020-05" db="EMBL/GenBank/DDBJ databases">
        <title>The draft genome sequence of Maribacter arenosus CAU 1321.</title>
        <authorList>
            <person name="Mu L."/>
        </authorList>
    </citation>
    <scope>NUCLEOTIDE SEQUENCE [LARGE SCALE GENOMIC DNA]</scope>
    <source>
        <strain evidence="2 3">CAU 1321</strain>
    </source>
</reference>
<dbReference type="RefSeq" id="WP_188312446.1">
    <property type="nucleotide sequence ID" value="NZ_JABTCG010000001.1"/>
</dbReference>
<comment type="caution">
    <text evidence="2">The sequence shown here is derived from an EMBL/GenBank/DDBJ whole genome shotgun (WGS) entry which is preliminary data.</text>
</comment>
<dbReference type="Pfam" id="PF12680">
    <property type="entry name" value="SnoaL_2"/>
    <property type="match status" value="1"/>
</dbReference>
<feature type="domain" description="SnoaL-like" evidence="1">
    <location>
        <begin position="53"/>
        <end position="170"/>
    </location>
</feature>
<evidence type="ECO:0000259" key="1">
    <source>
        <dbReference type="Pfam" id="PF12680"/>
    </source>
</evidence>
<sequence length="200" mass="22833">MKTLFNLNTLKTGFIFCALLIASCAETKKEDAAMAEKEVPMLEAASQEYADIVQKTFDLLSEFDLETWEDYLADDIVWFWPDGNSETRHSIKGKEELITWWKNWKETTGGQMTFTNNTLLPLKVNTPSNYYKLVGTGVLAYTDITISIQDKSTSVRQHSVFMFDENKKISHVLFYYDRTGIIELTKSALGAPVVLDETEE</sequence>
<dbReference type="Proteomes" id="UP000598350">
    <property type="component" value="Unassembled WGS sequence"/>
</dbReference>
<keyword evidence="3" id="KW-1185">Reference proteome</keyword>
<dbReference type="InterPro" id="IPR032710">
    <property type="entry name" value="NTF2-like_dom_sf"/>
</dbReference>
<evidence type="ECO:0000313" key="3">
    <source>
        <dbReference type="Proteomes" id="UP000598350"/>
    </source>
</evidence>
<proteinExistence type="predicted"/>
<protein>
    <submittedName>
        <fullName evidence="2">Nuclear transport factor 2 family protein</fullName>
    </submittedName>
</protein>
<dbReference type="Gene3D" id="3.10.450.50">
    <property type="match status" value="1"/>
</dbReference>
<dbReference type="InterPro" id="IPR037401">
    <property type="entry name" value="SnoaL-like"/>
</dbReference>